<dbReference type="Proteomes" id="UP001162164">
    <property type="component" value="Unassembled WGS sequence"/>
</dbReference>
<sequence length="60" mass="6761">MIALYNELNPLVTKQKNSADNSAVGRQLGNPMTCQVVFNMELRAKFDLFSRNSQVLKTNT</sequence>
<proteinExistence type="predicted"/>
<evidence type="ECO:0000313" key="1">
    <source>
        <dbReference type="EMBL" id="KAJ8978499.1"/>
    </source>
</evidence>
<protein>
    <submittedName>
        <fullName evidence="1">Uncharacterized protein</fullName>
    </submittedName>
</protein>
<reference evidence="1" key="1">
    <citation type="journal article" date="2023" name="Insect Mol. Biol.">
        <title>Genome sequencing provides insights into the evolution of gene families encoding plant cell wall-degrading enzymes in longhorned beetles.</title>
        <authorList>
            <person name="Shin N.R."/>
            <person name="Okamura Y."/>
            <person name="Kirsch R."/>
            <person name="Pauchet Y."/>
        </authorList>
    </citation>
    <scope>NUCLEOTIDE SEQUENCE</scope>
    <source>
        <strain evidence="1">MMC_N1</strain>
    </source>
</reference>
<name>A0ABQ9JJW8_9CUCU</name>
<accession>A0ABQ9JJW8</accession>
<gene>
    <name evidence="1" type="ORF">NQ317_002402</name>
</gene>
<evidence type="ECO:0000313" key="2">
    <source>
        <dbReference type="Proteomes" id="UP001162164"/>
    </source>
</evidence>
<keyword evidence="2" id="KW-1185">Reference proteome</keyword>
<dbReference type="EMBL" id="JAPWTJ010000429">
    <property type="protein sequence ID" value="KAJ8978499.1"/>
    <property type="molecule type" value="Genomic_DNA"/>
</dbReference>
<organism evidence="1 2">
    <name type="scientific">Molorchus minor</name>
    <dbReference type="NCBI Taxonomy" id="1323400"/>
    <lineage>
        <taxon>Eukaryota</taxon>
        <taxon>Metazoa</taxon>
        <taxon>Ecdysozoa</taxon>
        <taxon>Arthropoda</taxon>
        <taxon>Hexapoda</taxon>
        <taxon>Insecta</taxon>
        <taxon>Pterygota</taxon>
        <taxon>Neoptera</taxon>
        <taxon>Endopterygota</taxon>
        <taxon>Coleoptera</taxon>
        <taxon>Polyphaga</taxon>
        <taxon>Cucujiformia</taxon>
        <taxon>Chrysomeloidea</taxon>
        <taxon>Cerambycidae</taxon>
        <taxon>Lamiinae</taxon>
        <taxon>Monochamini</taxon>
        <taxon>Molorchus</taxon>
    </lineage>
</organism>
<comment type="caution">
    <text evidence="1">The sequence shown here is derived from an EMBL/GenBank/DDBJ whole genome shotgun (WGS) entry which is preliminary data.</text>
</comment>